<evidence type="ECO:0000313" key="1">
    <source>
        <dbReference type="EMBL" id="MBX36607.1"/>
    </source>
</evidence>
<proteinExistence type="predicted"/>
<sequence>MWELAVCILTSVSSKYLVIVSQRSTLSLLLTRHLSTVLTSNSYRSQHAYFVHVLSDKF</sequence>
<dbReference type="EMBL" id="GGEC01056123">
    <property type="protein sequence ID" value="MBX36607.1"/>
    <property type="molecule type" value="Transcribed_RNA"/>
</dbReference>
<organism evidence="1">
    <name type="scientific">Rhizophora mucronata</name>
    <name type="common">Asiatic mangrove</name>
    <dbReference type="NCBI Taxonomy" id="61149"/>
    <lineage>
        <taxon>Eukaryota</taxon>
        <taxon>Viridiplantae</taxon>
        <taxon>Streptophyta</taxon>
        <taxon>Embryophyta</taxon>
        <taxon>Tracheophyta</taxon>
        <taxon>Spermatophyta</taxon>
        <taxon>Magnoliopsida</taxon>
        <taxon>eudicotyledons</taxon>
        <taxon>Gunneridae</taxon>
        <taxon>Pentapetalae</taxon>
        <taxon>rosids</taxon>
        <taxon>fabids</taxon>
        <taxon>Malpighiales</taxon>
        <taxon>Rhizophoraceae</taxon>
        <taxon>Rhizophora</taxon>
    </lineage>
</organism>
<dbReference type="AlphaFoldDB" id="A0A2P2N2B6"/>
<protein>
    <submittedName>
        <fullName evidence="1">Uncharacterized protein</fullName>
    </submittedName>
</protein>
<accession>A0A2P2N2B6</accession>
<name>A0A2P2N2B6_RHIMU</name>
<reference evidence="1" key="1">
    <citation type="submission" date="2018-02" db="EMBL/GenBank/DDBJ databases">
        <title>Rhizophora mucronata_Transcriptome.</title>
        <authorList>
            <person name="Meera S.P."/>
            <person name="Sreeshan A."/>
            <person name="Augustine A."/>
        </authorList>
    </citation>
    <scope>NUCLEOTIDE SEQUENCE</scope>
    <source>
        <tissue evidence="1">Leaf</tissue>
    </source>
</reference>